<dbReference type="Proteomes" id="UP000887577">
    <property type="component" value="Unplaced"/>
</dbReference>
<reference evidence="3" key="1">
    <citation type="submission" date="2022-11" db="UniProtKB">
        <authorList>
            <consortium name="WormBaseParasite"/>
        </authorList>
    </citation>
    <scope>IDENTIFICATION</scope>
</reference>
<protein>
    <recommendedName>
        <fullName evidence="1">DUF8117 domain-containing protein</fullName>
    </recommendedName>
</protein>
<dbReference type="AlphaFoldDB" id="A0A914YZ49"/>
<evidence type="ECO:0000313" key="2">
    <source>
        <dbReference type="Proteomes" id="UP000887577"/>
    </source>
</evidence>
<organism evidence="2 3">
    <name type="scientific">Panagrolaimus superbus</name>
    <dbReference type="NCBI Taxonomy" id="310955"/>
    <lineage>
        <taxon>Eukaryota</taxon>
        <taxon>Metazoa</taxon>
        <taxon>Ecdysozoa</taxon>
        <taxon>Nematoda</taxon>
        <taxon>Chromadorea</taxon>
        <taxon>Rhabditida</taxon>
        <taxon>Tylenchina</taxon>
        <taxon>Panagrolaimomorpha</taxon>
        <taxon>Panagrolaimoidea</taxon>
        <taxon>Panagrolaimidae</taxon>
        <taxon>Panagrolaimus</taxon>
    </lineage>
</organism>
<dbReference type="InterPro" id="IPR058430">
    <property type="entry name" value="DUF8117"/>
</dbReference>
<proteinExistence type="predicted"/>
<name>A0A914YZ49_9BILA</name>
<feature type="domain" description="DUF8117" evidence="1">
    <location>
        <begin position="43"/>
        <end position="170"/>
    </location>
</feature>
<evidence type="ECO:0000259" key="1">
    <source>
        <dbReference type="Pfam" id="PF26431"/>
    </source>
</evidence>
<evidence type="ECO:0000313" key="3">
    <source>
        <dbReference type="WBParaSite" id="PSU_v2.g4907.t1"/>
    </source>
</evidence>
<dbReference type="WBParaSite" id="PSU_v2.g4907.t1">
    <property type="protein sequence ID" value="PSU_v2.g4907.t1"/>
    <property type="gene ID" value="PSU_v2.g4907"/>
</dbReference>
<accession>A0A914YZ49</accession>
<dbReference type="Pfam" id="PF26431">
    <property type="entry name" value="DUF8117"/>
    <property type="match status" value="1"/>
</dbReference>
<keyword evidence="2" id="KW-1185">Reference proteome</keyword>
<sequence>MSLPVVSMEDAELFSKNKSLDISKPLKPLSIEEFEKLAKISNDLWWSRLVISVRGFTVNHFKNEDERLFSTDDAFIIIHKVFVEKKHEFSPKEFVEFLNLITSLPNLDLILTRLESGSSDSNPFTISTTSVAFTSVFGQPNPATYHIANLQKHAYYTFTNILGILLSRWSAENNEAITTKRKGIRFDKDPEWQPDDRVVLFEEFYQGNRTWVLTDFDRHIISFWRPKGTHVIFGDRHIEKKKRSGFNLCDYCGMLEQIPDQFKLMERYRLCSSECLQALFSSINSK</sequence>